<dbReference type="AlphaFoldDB" id="A0AAV7QVW5"/>
<gene>
    <name evidence="1" type="ORF">NDU88_010971</name>
</gene>
<reference evidence="1" key="1">
    <citation type="journal article" date="2022" name="bioRxiv">
        <title>Sequencing and chromosome-scale assembly of the giantPleurodeles waltlgenome.</title>
        <authorList>
            <person name="Brown T."/>
            <person name="Elewa A."/>
            <person name="Iarovenko S."/>
            <person name="Subramanian E."/>
            <person name="Araus A.J."/>
            <person name="Petzold A."/>
            <person name="Susuki M."/>
            <person name="Suzuki K.-i.T."/>
            <person name="Hayashi T."/>
            <person name="Toyoda A."/>
            <person name="Oliveira C."/>
            <person name="Osipova E."/>
            <person name="Leigh N.D."/>
            <person name="Simon A."/>
            <person name="Yun M.H."/>
        </authorList>
    </citation>
    <scope>NUCLEOTIDE SEQUENCE</scope>
    <source>
        <strain evidence="1">20211129_DDA</strain>
        <tissue evidence="1">Liver</tissue>
    </source>
</reference>
<comment type="caution">
    <text evidence="1">The sequence shown here is derived from an EMBL/GenBank/DDBJ whole genome shotgun (WGS) entry which is preliminary data.</text>
</comment>
<dbReference type="Proteomes" id="UP001066276">
    <property type="component" value="Chromosome 6"/>
</dbReference>
<protein>
    <submittedName>
        <fullName evidence="1">Uncharacterized protein</fullName>
    </submittedName>
</protein>
<dbReference type="EMBL" id="JANPWB010000010">
    <property type="protein sequence ID" value="KAJ1144674.1"/>
    <property type="molecule type" value="Genomic_DNA"/>
</dbReference>
<sequence>MQGVGWRVAVGGECSGAGGLLVAASMGTLFGDRFAVFLPPVRVVSGGSAQRHREALGITGEGTRVGFGTGSGSRVLTSRAWSMVMEE</sequence>
<name>A0AAV7QVW5_PLEWA</name>
<keyword evidence="2" id="KW-1185">Reference proteome</keyword>
<organism evidence="1 2">
    <name type="scientific">Pleurodeles waltl</name>
    <name type="common">Iberian ribbed newt</name>
    <dbReference type="NCBI Taxonomy" id="8319"/>
    <lineage>
        <taxon>Eukaryota</taxon>
        <taxon>Metazoa</taxon>
        <taxon>Chordata</taxon>
        <taxon>Craniata</taxon>
        <taxon>Vertebrata</taxon>
        <taxon>Euteleostomi</taxon>
        <taxon>Amphibia</taxon>
        <taxon>Batrachia</taxon>
        <taxon>Caudata</taxon>
        <taxon>Salamandroidea</taxon>
        <taxon>Salamandridae</taxon>
        <taxon>Pleurodelinae</taxon>
        <taxon>Pleurodeles</taxon>
    </lineage>
</organism>
<proteinExistence type="predicted"/>
<accession>A0AAV7QVW5</accession>
<evidence type="ECO:0000313" key="1">
    <source>
        <dbReference type="EMBL" id="KAJ1144674.1"/>
    </source>
</evidence>
<evidence type="ECO:0000313" key="2">
    <source>
        <dbReference type="Proteomes" id="UP001066276"/>
    </source>
</evidence>